<evidence type="ECO:0000313" key="4">
    <source>
        <dbReference type="Proteomes" id="UP000177625"/>
    </source>
</evidence>
<evidence type="ECO:0000313" key="3">
    <source>
        <dbReference type="EMBL" id="CZT52426.1"/>
    </source>
</evidence>
<evidence type="ECO:0000256" key="2">
    <source>
        <dbReference type="SAM" id="MobiDB-lite"/>
    </source>
</evidence>
<gene>
    <name evidence="3" type="ORF">RSE6_13762</name>
</gene>
<sequence length="236" mass="26542">MSLTRIPLQQVFRNQRAKSPPSVSSRASTITISSNSSVSRIDVEVEEEKKISPVVDLFAIPSKGAPVAAPRKSRTSIIITFARFSGGLGIMSNLAPTMRGTRTPQMLEYERQAEERASQLAQIEEDRAMMNEEMEKMTRETERIAQEEHEMRQYYEAEALRHAEEMRLHQEVEVRRHQARVREHERRVRDHEASSEAFAKVIVMPAKGARQISFMAPRAINGSGNGPPNGSNGSKG</sequence>
<keyword evidence="1" id="KW-0175">Coiled coil</keyword>
<protein>
    <submittedName>
        <fullName evidence="3">Uncharacterized protein</fullName>
    </submittedName>
</protein>
<keyword evidence="4" id="KW-1185">Reference proteome</keyword>
<dbReference type="AlphaFoldDB" id="A0A1E1MTK9"/>
<organism evidence="3 4">
    <name type="scientific">Rhynchosporium secalis</name>
    <name type="common">Barley scald fungus</name>
    <dbReference type="NCBI Taxonomy" id="38038"/>
    <lineage>
        <taxon>Eukaryota</taxon>
        <taxon>Fungi</taxon>
        <taxon>Dikarya</taxon>
        <taxon>Ascomycota</taxon>
        <taxon>Pezizomycotina</taxon>
        <taxon>Leotiomycetes</taxon>
        <taxon>Helotiales</taxon>
        <taxon>Ploettnerulaceae</taxon>
        <taxon>Rhynchosporium</taxon>
    </lineage>
</organism>
<proteinExistence type="predicted"/>
<dbReference type="Proteomes" id="UP000177625">
    <property type="component" value="Unassembled WGS sequence"/>
</dbReference>
<reference evidence="4" key="1">
    <citation type="submission" date="2016-03" db="EMBL/GenBank/DDBJ databases">
        <authorList>
            <person name="Guldener U."/>
        </authorList>
    </citation>
    <scope>NUCLEOTIDE SEQUENCE [LARGE SCALE GENOMIC DNA]</scope>
</reference>
<evidence type="ECO:0000256" key="1">
    <source>
        <dbReference type="SAM" id="Coils"/>
    </source>
</evidence>
<accession>A0A1E1MTK9</accession>
<feature type="compositionally biased region" description="Gly residues" evidence="2">
    <location>
        <begin position="223"/>
        <end position="236"/>
    </location>
</feature>
<feature type="coiled-coil region" evidence="1">
    <location>
        <begin position="106"/>
        <end position="194"/>
    </location>
</feature>
<name>A0A1E1MTK9_RHYSE</name>
<dbReference type="EMBL" id="FJVC01000590">
    <property type="protein sequence ID" value="CZT52426.1"/>
    <property type="molecule type" value="Genomic_DNA"/>
</dbReference>
<feature type="region of interest" description="Disordered" evidence="2">
    <location>
        <begin position="217"/>
        <end position="236"/>
    </location>
</feature>